<dbReference type="OrthoDB" id="10255512at2759"/>
<protein>
    <submittedName>
        <fullName evidence="18">Pulmonary surfactant-associated protein D</fullName>
    </submittedName>
</protein>
<evidence type="ECO:0000256" key="15">
    <source>
        <dbReference type="SAM" id="MobiDB-lite"/>
    </source>
</evidence>
<dbReference type="Gene3D" id="1.20.5.360">
    <property type="entry name" value="SFTPD helical domain"/>
    <property type="match status" value="1"/>
</dbReference>
<evidence type="ECO:0000256" key="7">
    <source>
        <dbReference type="ARBA" id="ARBA00022734"/>
    </source>
</evidence>
<evidence type="ECO:0000256" key="5">
    <source>
        <dbReference type="ARBA" id="ARBA00022588"/>
    </source>
</evidence>
<evidence type="ECO:0000256" key="10">
    <source>
        <dbReference type="ARBA" id="ARBA00022859"/>
    </source>
</evidence>
<comment type="subunit">
    <text evidence="3">Oligomeric complex of 4 set of homotrimers.</text>
</comment>
<feature type="non-terminal residue" evidence="18">
    <location>
        <position position="1"/>
    </location>
</feature>
<dbReference type="InterPro" id="IPR016187">
    <property type="entry name" value="CTDL_fold"/>
</dbReference>
<evidence type="ECO:0000313" key="19">
    <source>
        <dbReference type="Proteomes" id="UP000700334"/>
    </source>
</evidence>
<dbReference type="InterPro" id="IPR033990">
    <property type="entry name" value="Collectin_CTLD"/>
</dbReference>
<dbReference type="GO" id="GO:0030246">
    <property type="term" value="F:carbohydrate binding"/>
    <property type="evidence" value="ECO:0007669"/>
    <property type="project" value="UniProtKB-KW"/>
</dbReference>
<dbReference type="PANTHER" id="PTHR24024">
    <property type="entry name" value="PULMONARY SURFACTANT-ASSOCIATED PROTEIN A"/>
    <property type="match status" value="1"/>
</dbReference>
<evidence type="ECO:0000259" key="17">
    <source>
        <dbReference type="PROSITE" id="PS50041"/>
    </source>
</evidence>
<dbReference type="PROSITE" id="PS50041">
    <property type="entry name" value="C_TYPE_LECTIN_2"/>
    <property type="match status" value="1"/>
</dbReference>
<keyword evidence="13" id="KW-0379">Hydroxylation</keyword>
<dbReference type="InterPro" id="IPR008160">
    <property type="entry name" value="Collagen"/>
</dbReference>
<evidence type="ECO:0000256" key="11">
    <source>
        <dbReference type="ARBA" id="ARBA00023119"/>
    </source>
</evidence>
<dbReference type="GO" id="GO:0005771">
    <property type="term" value="C:multivesicular body"/>
    <property type="evidence" value="ECO:0007669"/>
    <property type="project" value="TreeGrafter"/>
</dbReference>
<feature type="domain" description="C-type lectin" evidence="17">
    <location>
        <begin position="276"/>
        <end position="378"/>
    </location>
</feature>
<dbReference type="Gene3D" id="3.10.100.10">
    <property type="entry name" value="Mannose-Binding Protein A, subunit A"/>
    <property type="match status" value="1"/>
</dbReference>
<evidence type="ECO:0000256" key="2">
    <source>
        <dbReference type="ARBA" id="ARBA00007899"/>
    </source>
</evidence>
<dbReference type="GO" id="GO:0005581">
    <property type="term" value="C:collagen trimer"/>
    <property type="evidence" value="ECO:0007669"/>
    <property type="project" value="UniProtKB-KW"/>
</dbReference>
<evidence type="ECO:0000256" key="3">
    <source>
        <dbReference type="ARBA" id="ARBA00011267"/>
    </source>
</evidence>
<dbReference type="EMBL" id="JAGFMF010011457">
    <property type="protein sequence ID" value="KAG8521821.1"/>
    <property type="molecule type" value="Genomic_DNA"/>
</dbReference>
<comment type="subcellular location">
    <subcellularLocation>
        <location evidence="1">Secreted</location>
    </subcellularLocation>
</comment>
<organism evidence="18 19">
    <name type="scientific">Galemys pyrenaicus</name>
    <name type="common">Iberian desman</name>
    <name type="synonym">Pyrenean desman</name>
    <dbReference type="NCBI Taxonomy" id="202257"/>
    <lineage>
        <taxon>Eukaryota</taxon>
        <taxon>Metazoa</taxon>
        <taxon>Chordata</taxon>
        <taxon>Craniata</taxon>
        <taxon>Vertebrata</taxon>
        <taxon>Euteleostomi</taxon>
        <taxon>Mammalia</taxon>
        <taxon>Eutheria</taxon>
        <taxon>Laurasiatheria</taxon>
        <taxon>Eulipotyphla</taxon>
        <taxon>Talpidae</taxon>
        <taxon>Galemys</taxon>
    </lineage>
</organism>
<feature type="region of interest" description="Disordered" evidence="15">
    <location>
        <begin position="43"/>
        <end position="105"/>
    </location>
</feature>
<keyword evidence="14" id="KW-0175">Coiled coil</keyword>
<sequence>AMLLLPLSVMMVLTQSPGALGAEVKTYSPRSVTNACTLVMCSPSETGLPGRDGRDGREGPRGEKGDPGLPGPIGQVGMPGPAGLVGAKGDNGSAGEPGPKGDSGPCGELLGMEYWCLQDLQDLQVYLVQLEERALQESRGMQALKANRAQKEKLGPKEMWVPRACEDLQGQQALWVLKETKVLLVSMEPLEMLGQQGSPGARGPLGMKGDRGAPGEKGAKGESGLADIAALRQQVENLQREVDRLWEVSSWDEKVGLFPNGRRVGKKIFKTGGFEKKFEEAQQVCTQAGGQVATPRSADENKALLQLVTAENKAAFLSMTDNQTEGKFAYPTGEPLAYSNWAPGEPNNNGKAENCVEILTNGKWNDKSCHEQRLVVCEF</sequence>
<comment type="similarity">
    <text evidence="2">Belongs to the SFTPD family.</text>
</comment>
<evidence type="ECO:0000256" key="14">
    <source>
        <dbReference type="SAM" id="Coils"/>
    </source>
</evidence>
<dbReference type="InterPro" id="IPR001304">
    <property type="entry name" value="C-type_lectin-like"/>
</dbReference>
<evidence type="ECO:0000256" key="1">
    <source>
        <dbReference type="ARBA" id="ARBA00004613"/>
    </source>
</evidence>
<evidence type="ECO:0000256" key="9">
    <source>
        <dbReference type="ARBA" id="ARBA00022837"/>
    </source>
</evidence>
<dbReference type="Pfam" id="PF09006">
    <property type="entry name" value="Surfac_D-trimer"/>
    <property type="match status" value="1"/>
</dbReference>
<dbReference type="PANTHER" id="PTHR24024:SF15">
    <property type="entry name" value="PULMONARY SURFACTANT-ASSOCIATED PROTEIN D"/>
    <property type="match status" value="1"/>
</dbReference>
<evidence type="ECO:0000313" key="18">
    <source>
        <dbReference type="EMBL" id="KAG8521821.1"/>
    </source>
</evidence>
<keyword evidence="12" id="KW-1015">Disulfide bond</keyword>
<evidence type="ECO:0000256" key="12">
    <source>
        <dbReference type="ARBA" id="ARBA00023157"/>
    </source>
</evidence>
<dbReference type="InterPro" id="IPR015097">
    <property type="entry name" value="Surfac_D-trimer"/>
</dbReference>
<keyword evidence="7" id="KW-0430">Lectin</keyword>
<dbReference type="CDD" id="cd03591">
    <property type="entry name" value="CLECT_collectin_like"/>
    <property type="match status" value="1"/>
</dbReference>
<dbReference type="GO" id="GO:0045087">
    <property type="term" value="P:innate immune response"/>
    <property type="evidence" value="ECO:0007669"/>
    <property type="project" value="UniProtKB-KW"/>
</dbReference>
<dbReference type="AlphaFoldDB" id="A0A8J6ALW6"/>
<keyword evidence="19" id="KW-1185">Reference proteome</keyword>
<keyword evidence="9" id="KW-0106">Calcium</keyword>
<name>A0A8J6ALW6_GALPY</name>
<dbReference type="SUPFAM" id="SSF57944">
    <property type="entry name" value="Triple coiled coil domain of C-type lectins"/>
    <property type="match status" value="1"/>
</dbReference>
<dbReference type="FunFam" id="3.10.100.10:FF:000045">
    <property type="entry name" value="Pulmonary surfactant-associated protein D"/>
    <property type="match status" value="1"/>
</dbReference>
<accession>A0A8J6ALW6</accession>
<dbReference type="InterPro" id="IPR016186">
    <property type="entry name" value="C-type_lectin-like/link_sf"/>
</dbReference>
<dbReference type="SMART" id="SM00034">
    <property type="entry name" value="CLECT"/>
    <property type="match status" value="1"/>
</dbReference>
<evidence type="ECO:0000256" key="6">
    <source>
        <dbReference type="ARBA" id="ARBA00022729"/>
    </source>
</evidence>
<keyword evidence="5" id="KW-0399">Innate immunity</keyword>
<dbReference type="Proteomes" id="UP000700334">
    <property type="component" value="Unassembled WGS sequence"/>
</dbReference>
<dbReference type="Pfam" id="PF00059">
    <property type="entry name" value="Lectin_C"/>
    <property type="match status" value="1"/>
</dbReference>
<feature type="compositionally biased region" description="Basic and acidic residues" evidence="15">
    <location>
        <begin position="51"/>
        <end position="66"/>
    </location>
</feature>
<dbReference type="PROSITE" id="PS00615">
    <property type="entry name" value="C_TYPE_LECTIN_1"/>
    <property type="match status" value="1"/>
</dbReference>
<evidence type="ECO:0000256" key="8">
    <source>
        <dbReference type="ARBA" id="ARBA00022737"/>
    </source>
</evidence>
<keyword evidence="4" id="KW-0964">Secreted</keyword>
<proteinExistence type="inferred from homology"/>
<gene>
    <name evidence="18" type="ORF">J0S82_020038</name>
</gene>
<dbReference type="Pfam" id="PF01391">
    <property type="entry name" value="Collagen"/>
    <property type="match status" value="1"/>
</dbReference>
<feature type="signal peptide" evidence="16">
    <location>
        <begin position="1"/>
        <end position="21"/>
    </location>
</feature>
<keyword evidence="11" id="KW-0176">Collagen</keyword>
<comment type="caution">
    <text evidence="18">The sequence shown here is derived from an EMBL/GenBank/DDBJ whole genome shotgun (WGS) entry which is preliminary data.</text>
</comment>
<dbReference type="InterPro" id="IPR018378">
    <property type="entry name" value="C-type_lectin_CS"/>
</dbReference>
<evidence type="ECO:0000256" key="13">
    <source>
        <dbReference type="ARBA" id="ARBA00023278"/>
    </source>
</evidence>
<reference evidence="18" key="1">
    <citation type="journal article" date="2021" name="Evol. Appl.">
        <title>The genome of the Pyrenean desman and the effects of bottlenecks and inbreeding on the genomic landscape of an endangered species.</title>
        <authorList>
            <person name="Escoda L."/>
            <person name="Castresana J."/>
        </authorList>
    </citation>
    <scope>NUCLEOTIDE SEQUENCE</scope>
    <source>
        <strain evidence="18">IBE-C5619</strain>
    </source>
</reference>
<feature type="compositionally biased region" description="Basic and acidic residues" evidence="15">
    <location>
        <begin position="208"/>
        <end position="220"/>
    </location>
</feature>
<evidence type="ECO:0000256" key="16">
    <source>
        <dbReference type="SAM" id="SignalP"/>
    </source>
</evidence>
<keyword evidence="8" id="KW-0677">Repeat</keyword>
<keyword evidence="10" id="KW-0391">Immunity</keyword>
<dbReference type="SUPFAM" id="SSF56436">
    <property type="entry name" value="C-type lectin-like"/>
    <property type="match status" value="1"/>
</dbReference>
<feature type="coiled-coil region" evidence="14">
    <location>
        <begin position="221"/>
        <end position="248"/>
    </location>
</feature>
<feature type="region of interest" description="Disordered" evidence="15">
    <location>
        <begin position="194"/>
        <end position="221"/>
    </location>
</feature>
<dbReference type="InterPro" id="IPR051077">
    <property type="entry name" value="Ca-dependent_lectin"/>
</dbReference>
<dbReference type="GO" id="GO:0005615">
    <property type="term" value="C:extracellular space"/>
    <property type="evidence" value="ECO:0007669"/>
    <property type="project" value="TreeGrafter"/>
</dbReference>
<keyword evidence="6 16" id="KW-0732">Signal</keyword>
<evidence type="ECO:0000256" key="4">
    <source>
        <dbReference type="ARBA" id="ARBA00022525"/>
    </source>
</evidence>
<feature type="chain" id="PRO_5035232415" evidence="16">
    <location>
        <begin position="22"/>
        <end position="379"/>
    </location>
</feature>